<proteinExistence type="predicted"/>
<evidence type="ECO:0000256" key="1">
    <source>
        <dbReference type="SAM" id="MobiDB-lite"/>
    </source>
</evidence>
<dbReference type="EMBL" id="BLAG01000020">
    <property type="protein sequence ID" value="GES33596.1"/>
    <property type="molecule type" value="Genomic_DNA"/>
</dbReference>
<accession>A0A5J4LPW2</accession>
<name>A0A5J4LPW2_9ACTN</name>
<reference evidence="2 3" key="1">
    <citation type="submission" date="2019-10" db="EMBL/GenBank/DDBJ databases">
        <title>Whole genome shotgun sequence of Streptomyces angustmyceticus NBRC 3934.</title>
        <authorList>
            <person name="Hosoyama A."/>
            <person name="Ichikawa N."/>
            <person name="Kimura A."/>
            <person name="Kitahashi Y."/>
            <person name="Komaki H."/>
            <person name="Uohara A."/>
        </authorList>
    </citation>
    <scope>NUCLEOTIDE SEQUENCE [LARGE SCALE GENOMIC DNA]</scope>
    <source>
        <strain evidence="2 3">NBRC 3934</strain>
    </source>
</reference>
<dbReference type="AlphaFoldDB" id="A0A5J4LPW2"/>
<evidence type="ECO:0000313" key="2">
    <source>
        <dbReference type="EMBL" id="GES33596.1"/>
    </source>
</evidence>
<keyword evidence="3" id="KW-1185">Reference proteome</keyword>
<sequence>MIAQFRLARGRGPAVHPQAVRNVGRPVVVAAAPPAALASSSPDGIRPRPAAPTTPLGPATSHGMGTALAGFAVKIATERTGTAVALR</sequence>
<feature type="region of interest" description="Disordered" evidence="1">
    <location>
        <begin position="35"/>
        <end position="62"/>
    </location>
</feature>
<protein>
    <submittedName>
        <fullName evidence="2">Uncharacterized protein</fullName>
    </submittedName>
</protein>
<organism evidence="2 3">
    <name type="scientific">Streptomyces angustmyceticus</name>
    <dbReference type="NCBI Taxonomy" id="285578"/>
    <lineage>
        <taxon>Bacteria</taxon>
        <taxon>Bacillati</taxon>
        <taxon>Actinomycetota</taxon>
        <taxon>Actinomycetes</taxon>
        <taxon>Kitasatosporales</taxon>
        <taxon>Streptomycetaceae</taxon>
        <taxon>Streptomyces</taxon>
    </lineage>
</organism>
<dbReference type="Proteomes" id="UP000325598">
    <property type="component" value="Unassembled WGS sequence"/>
</dbReference>
<gene>
    <name evidence="2" type="ORF">San01_60840</name>
</gene>
<feature type="compositionally biased region" description="Low complexity" evidence="1">
    <location>
        <begin position="35"/>
        <end position="60"/>
    </location>
</feature>
<comment type="caution">
    <text evidence="2">The sequence shown here is derived from an EMBL/GenBank/DDBJ whole genome shotgun (WGS) entry which is preliminary data.</text>
</comment>
<evidence type="ECO:0000313" key="3">
    <source>
        <dbReference type="Proteomes" id="UP000325598"/>
    </source>
</evidence>